<proteinExistence type="predicted"/>
<dbReference type="SUPFAM" id="SSF54523">
    <property type="entry name" value="Pili subunits"/>
    <property type="match status" value="1"/>
</dbReference>
<organism evidence="2 5">
    <name type="scientific">Thermus scotoductus</name>
    <dbReference type="NCBI Taxonomy" id="37636"/>
    <lineage>
        <taxon>Bacteria</taxon>
        <taxon>Thermotogati</taxon>
        <taxon>Deinococcota</taxon>
        <taxon>Deinococci</taxon>
        <taxon>Thermales</taxon>
        <taxon>Thermaceae</taxon>
        <taxon>Thermus</taxon>
    </lineage>
</organism>
<dbReference type="EMBL" id="PELP01000222">
    <property type="protein sequence ID" value="RTH03664.1"/>
    <property type="molecule type" value="Genomic_DNA"/>
</dbReference>
<accession>A0A430S1X7</accession>
<dbReference type="Proteomes" id="UP000286734">
    <property type="component" value="Unassembled WGS sequence"/>
</dbReference>
<protein>
    <submittedName>
        <fullName evidence="2">Prepilin-type cleavage/methylation domain-containing protein</fullName>
    </submittedName>
</protein>
<evidence type="ECO:0000313" key="5">
    <source>
        <dbReference type="Proteomes" id="UP000287306"/>
    </source>
</evidence>
<name>A0A430S1X7_THESC</name>
<reference evidence="4 5" key="1">
    <citation type="journal article" date="2019" name="Extremophiles">
        <title>Biogeography of thermophiles and predominance of Thermus scotoductus in domestic water heaters.</title>
        <authorList>
            <person name="Wilpiszeski R.L."/>
            <person name="Zhang Z."/>
            <person name="House C.H."/>
        </authorList>
    </citation>
    <scope>NUCLEOTIDE SEQUENCE [LARGE SCALE GENOMIC DNA]</scope>
    <source>
        <strain evidence="3 6">16_S16</strain>
        <strain evidence="2 5">25_S25</strain>
        <strain evidence="1 4">34_S34</strain>
    </source>
</reference>
<evidence type="ECO:0000313" key="2">
    <source>
        <dbReference type="EMBL" id="RTH27665.1"/>
    </source>
</evidence>
<comment type="caution">
    <text evidence="2">The sequence shown here is derived from an EMBL/GenBank/DDBJ whole genome shotgun (WGS) entry which is preliminary data.</text>
</comment>
<evidence type="ECO:0000313" key="1">
    <source>
        <dbReference type="EMBL" id="RTH03664.1"/>
    </source>
</evidence>
<evidence type="ECO:0000313" key="4">
    <source>
        <dbReference type="Proteomes" id="UP000286734"/>
    </source>
</evidence>
<evidence type="ECO:0000313" key="3">
    <source>
        <dbReference type="EMBL" id="RTH97898.1"/>
    </source>
</evidence>
<dbReference type="Proteomes" id="UP000288347">
    <property type="component" value="Unassembled WGS sequence"/>
</dbReference>
<gene>
    <name evidence="3" type="ORF">CSW29_10945</name>
    <name evidence="2" type="ORF">CSW38_02910</name>
    <name evidence="1" type="ORF">CSW47_08185</name>
</gene>
<evidence type="ECO:0000313" key="6">
    <source>
        <dbReference type="Proteomes" id="UP000288347"/>
    </source>
</evidence>
<dbReference type="Proteomes" id="UP000287306">
    <property type="component" value="Unassembled WGS sequence"/>
</dbReference>
<dbReference type="AlphaFoldDB" id="A0A430S1X7"/>
<sequence length="156" mass="16723">MRYKGLTVVEILVILSVLALVLTLAGSSLLGFRRQLTLEDAANTLSQDIQTCRTEALSKARNCRIRFTGEHTYVVETGGGSGYTILTSRNLPGFLTISSPTAGSWLEFDPRTVLTPSPGFPTVGPGANAPEIKLTNGSKTLRLVISMVGAVKTVWQ</sequence>
<dbReference type="EMBL" id="PELY01000064">
    <property type="protein sequence ID" value="RTH27665.1"/>
    <property type="molecule type" value="Genomic_DNA"/>
</dbReference>
<dbReference type="InterPro" id="IPR045584">
    <property type="entry name" value="Pilin-like"/>
</dbReference>
<dbReference type="EMBL" id="PEMH01000367">
    <property type="protein sequence ID" value="RTH97898.1"/>
    <property type="molecule type" value="Genomic_DNA"/>
</dbReference>